<feature type="active site" evidence="5">
    <location>
        <position position="91"/>
    </location>
</feature>
<evidence type="ECO:0000313" key="8">
    <source>
        <dbReference type="EMBL" id="PIU03143.1"/>
    </source>
</evidence>
<comment type="subcellular location">
    <subcellularLocation>
        <location evidence="6">Membrane</location>
        <topology evidence="6">Single-pass type II membrane protein</topology>
    </subcellularLocation>
</comment>
<feature type="active site" evidence="5">
    <location>
        <position position="43"/>
    </location>
</feature>
<keyword evidence="6" id="KW-1133">Transmembrane helix</keyword>
<dbReference type="InterPro" id="IPR036286">
    <property type="entry name" value="LexA/Signal_pep-like_sf"/>
</dbReference>
<evidence type="ECO:0000256" key="2">
    <source>
        <dbReference type="ARBA" id="ARBA00009370"/>
    </source>
</evidence>
<dbReference type="GO" id="GO:0016020">
    <property type="term" value="C:membrane"/>
    <property type="evidence" value="ECO:0007669"/>
    <property type="project" value="UniProtKB-SubCell"/>
</dbReference>
<dbReference type="PROSITE" id="PS00761">
    <property type="entry name" value="SPASE_I_3"/>
    <property type="match status" value="1"/>
</dbReference>
<dbReference type="InterPro" id="IPR019758">
    <property type="entry name" value="Pept_S26A_signal_pept_1_CS"/>
</dbReference>
<dbReference type="NCBIfam" id="TIGR02227">
    <property type="entry name" value="sigpep_I_bact"/>
    <property type="match status" value="1"/>
</dbReference>
<evidence type="ECO:0000256" key="6">
    <source>
        <dbReference type="RuleBase" id="RU362042"/>
    </source>
</evidence>
<comment type="caution">
    <text evidence="8">The sequence shown here is derived from an EMBL/GenBank/DDBJ whole genome shotgun (WGS) entry which is preliminary data.</text>
</comment>
<feature type="domain" description="Peptidase S26" evidence="7">
    <location>
        <begin position="14"/>
        <end position="178"/>
    </location>
</feature>
<name>A0A2M6XC00_9BACT</name>
<dbReference type="CDD" id="cd06530">
    <property type="entry name" value="S26_SPase_I"/>
    <property type="match status" value="1"/>
</dbReference>
<sequence>MNELTKRIGGFFLDIIQTIVLALSLFVVCYLFLFQVHVVKGSSMFPNFHDGDLILTDKISYRFNLPQRFDVVVLKAPSSEPCSEQNCEYIKRIIGLPNDRIRLLNNQIFVDESIIAEPFLSSDIVTMGSSALHEGETKTLESEEYLVMGDNRTYSRDGREFGPIKRNAIIGKAWWRVWPVSDFGLVKHYSLQTAL</sequence>
<reference evidence="9" key="1">
    <citation type="submission" date="2017-09" db="EMBL/GenBank/DDBJ databases">
        <title>Depth-based differentiation of microbial function through sediment-hosted aquifers and enrichment of novel symbionts in the deep terrestrial subsurface.</title>
        <authorList>
            <person name="Probst A.J."/>
            <person name="Ladd B."/>
            <person name="Jarett J.K."/>
            <person name="Geller-Mcgrath D.E."/>
            <person name="Sieber C.M.K."/>
            <person name="Emerson J.B."/>
            <person name="Anantharaman K."/>
            <person name="Thomas B.C."/>
            <person name="Malmstrom R."/>
            <person name="Stieglmeier M."/>
            <person name="Klingl A."/>
            <person name="Woyke T."/>
            <person name="Ryan C.M."/>
            <person name="Banfield J.F."/>
        </authorList>
    </citation>
    <scope>NUCLEOTIDE SEQUENCE [LARGE SCALE GENOMIC DNA]</scope>
</reference>
<dbReference type="GO" id="GO:0009003">
    <property type="term" value="F:signal peptidase activity"/>
    <property type="evidence" value="ECO:0007669"/>
    <property type="project" value="UniProtKB-EC"/>
</dbReference>
<evidence type="ECO:0000259" key="7">
    <source>
        <dbReference type="Pfam" id="PF10502"/>
    </source>
</evidence>
<organism evidence="8 9">
    <name type="scientific">Candidatus Shapirobacteria bacterium CG08_land_8_20_14_0_20_39_18</name>
    <dbReference type="NCBI Taxonomy" id="1974883"/>
    <lineage>
        <taxon>Bacteria</taxon>
        <taxon>Candidatus Shapironibacteriota</taxon>
    </lineage>
</organism>
<evidence type="ECO:0000256" key="1">
    <source>
        <dbReference type="ARBA" id="ARBA00000677"/>
    </source>
</evidence>
<proteinExistence type="inferred from homology"/>
<keyword evidence="4 6" id="KW-0378">Hydrolase</keyword>
<dbReference type="Proteomes" id="UP000228996">
    <property type="component" value="Unassembled WGS sequence"/>
</dbReference>
<dbReference type="InterPro" id="IPR019533">
    <property type="entry name" value="Peptidase_S26"/>
</dbReference>
<evidence type="ECO:0000256" key="4">
    <source>
        <dbReference type="ARBA" id="ARBA00022801"/>
    </source>
</evidence>
<dbReference type="PANTHER" id="PTHR43390">
    <property type="entry name" value="SIGNAL PEPTIDASE I"/>
    <property type="match status" value="1"/>
</dbReference>
<dbReference type="EC" id="3.4.21.89" evidence="3 6"/>
<evidence type="ECO:0000256" key="5">
    <source>
        <dbReference type="PIRSR" id="PIRSR600223-1"/>
    </source>
</evidence>
<evidence type="ECO:0000256" key="3">
    <source>
        <dbReference type="ARBA" id="ARBA00013208"/>
    </source>
</evidence>
<feature type="transmembrane region" description="Helical" evidence="6">
    <location>
        <begin position="12"/>
        <end position="33"/>
    </location>
</feature>
<keyword evidence="6" id="KW-0645">Protease</keyword>
<accession>A0A2M6XC00</accession>
<gene>
    <name evidence="8" type="primary">lepB</name>
    <name evidence="8" type="ORF">COT44_04590</name>
</gene>
<dbReference type="InterPro" id="IPR000223">
    <property type="entry name" value="Pept_S26A_signal_pept_1"/>
</dbReference>
<comment type="catalytic activity">
    <reaction evidence="1 6">
        <text>Cleavage of hydrophobic, N-terminal signal or leader sequences from secreted and periplasmic proteins.</text>
        <dbReference type="EC" id="3.4.21.89"/>
    </reaction>
</comment>
<dbReference type="GO" id="GO:0006465">
    <property type="term" value="P:signal peptide processing"/>
    <property type="evidence" value="ECO:0007669"/>
    <property type="project" value="InterPro"/>
</dbReference>
<dbReference type="EMBL" id="PEYO01000022">
    <property type="protein sequence ID" value="PIU03143.1"/>
    <property type="molecule type" value="Genomic_DNA"/>
</dbReference>
<dbReference type="Pfam" id="PF10502">
    <property type="entry name" value="Peptidase_S26"/>
    <property type="match status" value="1"/>
</dbReference>
<dbReference type="PRINTS" id="PR00727">
    <property type="entry name" value="LEADERPTASE"/>
</dbReference>
<dbReference type="GO" id="GO:0004252">
    <property type="term" value="F:serine-type endopeptidase activity"/>
    <property type="evidence" value="ECO:0007669"/>
    <property type="project" value="InterPro"/>
</dbReference>
<keyword evidence="6" id="KW-0812">Transmembrane</keyword>
<protein>
    <recommendedName>
        <fullName evidence="3 6">Signal peptidase I</fullName>
        <ecNumber evidence="3 6">3.4.21.89</ecNumber>
    </recommendedName>
</protein>
<comment type="similarity">
    <text evidence="2 6">Belongs to the peptidase S26 family.</text>
</comment>
<dbReference type="SUPFAM" id="SSF51306">
    <property type="entry name" value="LexA/Signal peptidase"/>
    <property type="match status" value="1"/>
</dbReference>
<evidence type="ECO:0000313" key="9">
    <source>
        <dbReference type="Proteomes" id="UP000228996"/>
    </source>
</evidence>
<dbReference type="PANTHER" id="PTHR43390:SF1">
    <property type="entry name" value="CHLOROPLAST PROCESSING PEPTIDASE"/>
    <property type="match status" value="1"/>
</dbReference>
<keyword evidence="6" id="KW-0472">Membrane</keyword>
<dbReference type="Gene3D" id="2.10.109.10">
    <property type="entry name" value="Umud Fragment, subunit A"/>
    <property type="match status" value="1"/>
</dbReference>
<dbReference type="AlphaFoldDB" id="A0A2M6XC00"/>